<keyword evidence="5" id="KW-0255">Endonuclease</keyword>
<evidence type="ECO:0000313" key="6">
    <source>
        <dbReference type="Proteomes" id="UP001596976"/>
    </source>
</evidence>
<evidence type="ECO:0000256" key="3">
    <source>
        <dbReference type="PROSITE-ProRule" id="PRU00433"/>
    </source>
</evidence>
<accession>A0ABW3GTY5</accession>
<dbReference type="GO" id="GO:0004519">
    <property type="term" value="F:endonuclease activity"/>
    <property type="evidence" value="ECO:0007669"/>
    <property type="project" value="UniProtKB-KW"/>
</dbReference>
<dbReference type="Pfam" id="PF01844">
    <property type="entry name" value="HNH"/>
    <property type="match status" value="1"/>
</dbReference>
<organism evidence="5 6">
    <name type="scientific">Savagea faecisuis</name>
    <dbReference type="NCBI Taxonomy" id="1274803"/>
    <lineage>
        <taxon>Bacteria</taxon>
        <taxon>Bacillati</taxon>
        <taxon>Bacillota</taxon>
        <taxon>Bacilli</taxon>
        <taxon>Bacillales</taxon>
        <taxon>Caryophanaceae</taxon>
        <taxon>Savagea</taxon>
    </lineage>
</organism>
<protein>
    <submittedName>
        <fullName evidence="5">HNH endonuclease</fullName>
    </submittedName>
</protein>
<dbReference type="InterPro" id="IPR009056">
    <property type="entry name" value="Cyt_c-like_dom"/>
</dbReference>
<proteinExistence type="predicted"/>
<keyword evidence="5" id="KW-0540">Nuclease</keyword>
<dbReference type="Gene3D" id="1.10.30.50">
    <property type="match status" value="1"/>
</dbReference>
<dbReference type="RefSeq" id="WP_381008800.1">
    <property type="nucleotide sequence ID" value="NZ_JBHTJF010000001.1"/>
</dbReference>
<evidence type="ECO:0000256" key="1">
    <source>
        <dbReference type="ARBA" id="ARBA00022723"/>
    </source>
</evidence>
<name>A0ABW3GTY5_9BACL</name>
<dbReference type="Proteomes" id="UP001596976">
    <property type="component" value="Unassembled WGS sequence"/>
</dbReference>
<keyword evidence="5" id="KW-0378">Hydrolase</keyword>
<dbReference type="PROSITE" id="PS51007">
    <property type="entry name" value="CYTC"/>
    <property type="match status" value="1"/>
</dbReference>
<keyword evidence="2 3" id="KW-0408">Iron</keyword>
<dbReference type="InterPro" id="IPR003615">
    <property type="entry name" value="HNH_nuc"/>
</dbReference>
<gene>
    <name evidence="5" type="ORF">ACFQ0V_00950</name>
</gene>
<evidence type="ECO:0000256" key="2">
    <source>
        <dbReference type="ARBA" id="ARBA00023004"/>
    </source>
</evidence>
<dbReference type="EMBL" id="JBHTJF010000001">
    <property type="protein sequence ID" value="MFD0942357.1"/>
    <property type="molecule type" value="Genomic_DNA"/>
</dbReference>
<dbReference type="CDD" id="cd00085">
    <property type="entry name" value="HNHc"/>
    <property type="match status" value="1"/>
</dbReference>
<dbReference type="SMART" id="SM00507">
    <property type="entry name" value="HNHc"/>
    <property type="match status" value="1"/>
</dbReference>
<keyword evidence="6" id="KW-1185">Reference proteome</keyword>
<keyword evidence="1 3" id="KW-0479">Metal-binding</keyword>
<evidence type="ECO:0000313" key="5">
    <source>
        <dbReference type="EMBL" id="MFD0942357.1"/>
    </source>
</evidence>
<comment type="caution">
    <text evidence="5">The sequence shown here is derived from an EMBL/GenBank/DDBJ whole genome shotgun (WGS) entry which is preliminary data.</text>
</comment>
<reference evidence="6" key="1">
    <citation type="journal article" date="2019" name="Int. J. Syst. Evol. Microbiol.">
        <title>The Global Catalogue of Microorganisms (GCM) 10K type strain sequencing project: providing services to taxonomists for standard genome sequencing and annotation.</title>
        <authorList>
            <consortium name="The Broad Institute Genomics Platform"/>
            <consortium name="The Broad Institute Genome Sequencing Center for Infectious Disease"/>
            <person name="Wu L."/>
            <person name="Ma J."/>
        </authorList>
    </citation>
    <scope>NUCLEOTIDE SEQUENCE [LARGE SCALE GENOMIC DNA]</scope>
    <source>
        <strain evidence="6">CCUG 63563</strain>
    </source>
</reference>
<keyword evidence="3" id="KW-0349">Heme</keyword>
<sequence>MSFSSKVREKALLASKRHCVWCEKAQGITVECHHIVPKAEGGDNTFENCIPVCLNCHGILGSYNSKHPKGTKISSSEMIRRRDDFYERVRRNEFPIQDTQFSSKKLLTDYDVRTYEEIVAVFNDSNLEYYLTEYDLGNDFNNEVFIPLSKFYKNAGNPVTMFIDEDLEYLRQTLITDTKNFLLYKASYTYPTSYGTQALNCWKNYDYSDEESASMNREFNDLATSVWDSYCDLIKRFKRKLA</sequence>
<dbReference type="InterPro" id="IPR002711">
    <property type="entry name" value="HNH"/>
</dbReference>
<feature type="domain" description="Cytochrome c" evidence="4">
    <location>
        <begin position="37"/>
        <end position="123"/>
    </location>
</feature>
<evidence type="ECO:0000259" key="4">
    <source>
        <dbReference type="PROSITE" id="PS51007"/>
    </source>
</evidence>